<sequence length="189" mass="20962">MGHETQKLLDEYDVSEILGRGGFSVVRKGIKKSSNDEKNHVAIKKLRRVSASTSTPKERSNLVFSAWRPVSVSDALLTNEILVMRKIVENVSQHPNVVDLYDVYEDSNGVHLVLELCSGGGLFDRIVAQDRYSETEAATVVSQIAAGLEAIHKANIVHRDLKPENCLFLGKRKDSPLKIMDFGLSSVEE</sequence>
<keyword evidence="6 7" id="KW-0067">ATP-binding</keyword>
<dbReference type="Pfam" id="PF00069">
    <property type="entry name" value="Pkinase"/>
    <property type="match status" value="1"/>
</dbReference>
<keyword evidence="5" id="KW-0418">Kinase</keyword>
<gene>
    <name evidence="10" type="ORF">PIB30_057931</name>
</gene>
<keyword evidence="3" id="KW-0808">Transferase</keyword>
<dbReference type="SMART" id="SM00220">
    <property type="entry name" value="S_TKc"/>
    <property type="match status" value="1"/>
</dbReference>
<evidence type="ECO:0000259" key="9">
    <source>
        <dbReference type="PROSITE" id="PS50011"/>
    </source>
</evidence>
<keyword evidence="4 7" id="KW-0547">Nucleotide-binding</keyword>
<feature type="domain" description="Protein kinase" evidence="9">
    <location>
        <begin position="12"/>
        <end position="189"/>
    </location>
</feature>
<feature type="non-terminal residue" evidence="10">
    <location>
        <position position="189"/>
    </location>
</feature>
<evidence type="ECO:0000256" key="3">
    <source>
        <dbReference type="ARBA" id="ARBA00022679"/>
    </source>
</evidence>
<accession>A0ABU6TKP9</accession>
<dbReference type="InterPro" id="IPR017441">
    <property type="entry name" value="Protein_kinase_ATP_BS"/>
</dbReference>
<evidence type="ECO:0000256" key="1">
    <source>
        <dbReference type="ARBA" id="ARBA00005354"/>
    </source>
</evidence>
<comment type="similarity">
    <text evidence="1">Belongs to the protein kinase superfamily. CAMK Ser/Thr protein kinase family. CaMK subfamily.</text>
</comment>
<dbReference type="InterPro" id="IPR000719">
    <property type="entry name" value="Prot_kinase_dom"/>
</dbReference>
<proteinExistence type="inferred from homology"/>
<evidence type="ECO:0000256" key="7">
    <source>
        <dbReference type="PROSITE-ProRule" id="PRU10141"/>
    </source>
</evidence>
<evidence type="ECO:0000313" key="11">
    <source>
        <dbReference type="Proteomes" id="UP001341840"/>
    </source>
</evidence>
<keyword evidence="11" id="KW-1185">Reference proteome</keyword>
<feature type="binding site" evidence="7">
    <location>
        <position position="45"/>
    </location>
    <ligand>
        <name>ATP</name>
        <dbReference type="ChEBI" id="CHEBI:30616"/>
    </ligand>
</feature>
<dbReference type="Gene3D" id="1.10.510.10">
    <property type="entry name" value="Transferase(Phosphotransferase) domain 1"/>
    <property type="match status" value="1"/>
</dbReference>
<dbReference type="InterPro" id="IPR011009">
    <property type="entry name" value="Kinase-like_dom_sf"/>
</dbReference>
<organism evidence="10 11">
    <name type="scientific">Stylosanthes scabra</name>
    <dbReference type="NCBI Taxonomy" id="79078"/>
    <lineage>
        <taxon>Eukaryota</taxon>
        <taxon>Viridiplantae</taxon>
        <taxon>Streptophyta</taxon>
        <taxon>Embryophyta</taxon>
        <taxon>Tracheophyta</taxon>
        <taxon>Spermatophyta</taxon>
        <taxon>Magnoliopsida</taxon>
        <taxon>eudicotyledons</taxon>
        <taxon>Gunneridae</taxon>
        <taxon>Pentapetalae</taxon>
        <taxon>rosids</taxon>
        <taxon>fabids</taxon>
        <taxon>Fabales</taxon>
        <taxon>Fabaceae</taxon>
        <taxon>Papilionoideae</taxon>
        <taxon>50 kb inversion clade</taxon>
        <taxon>dalbergioids sensu lato</taxon>
        <taxon>Dalbergieae</taxon>
        <taxon>Pterocarpus clade</taxon>
        <taxon>Stylosanthes</taxon>
    </lineage>
</organism>
<dbReference type="SUPFAM" id="SSF56112">
    <property type="entry name" value="Protein kinase-like (PK-like)"/>
    <property type="match status" value="1"/>
</dbReference>
<dbReference type="PROSITE" id="PS00107">
    <property type="entry name" value="PROTEIN_KINASE_ATP"/>
    <property type="match status" value="1"/>
</dbReference>
<evidence type="ECO:0000313" key="10">
    <source>
        <dbReference type="EMBL" id="MED6148969.1"/>
    </source>
</evidence>
<dbReference type="EMBL" id="JASCZI010091101">
    <property type="protein sequence ID" value="MED6148969.1"/>
    <property type="molecule type" value="Genomic_DNA"/>
</dbReference>
<dbReference type="PROSITE" id="PS00108">
    <property type="entry name" value="PROTEIN_KINASE_ST"/>
    <property type="match status" value="1"/>
</dbReference>
<dbReference type="PROSITE" id="PS50011">
    <property type="entry name" value="PROTEIN_KINASE_DOM"/>
    <property type="match status" value="1"/>
</dbReference>
<comment type="caution">
    <text evidence="10">The sequence shown here is derived from an EMBL/GenBank/DDBJ whole genome shotgun (WGS) entry which is preliminary data.</text>
</comment>
<evidence type="ECO:0000256" key="2">
    <source>
        <dbReference type="ARBA" id="ARBA00022527"/>
    </source>
</evidence>
<dbReference type="InterPro" id="IPR008271">
    <property type="entry name" value="Ser/Thr_kinase_AS"/>
</dbReference>
<dbReference type="Proteomes" id="UP001341840">
    <property type="component" value="Unassembled WGS sequence"/>
</dbReference>
<name>A0ABU6TKP9_9FABA</name>
<dbReference type="PANTHER" id="PTHR24349">
    <property type="entry name" value="SERINE/THREONINE-PROTEIN KINASE"/>
    <property type="match status" value="1"/>
</dbReference>
<evidence type="ECO:0000256" key="6">
    <source>
        <dbReference type="ARBA" id="ARBA00022840"/>
    </source>
</evidence>
<evidence type="ECO:0000256" key="4">
    <source>
        <dbReference type="ARBA" id="ARBA00022741"/>
    </source>
</evidence>
<keyword evidence="2 8" id="KW-0723">Serine/threonine-protein kinase</keyword>
<evidence type="ECO:0000256" key="5">
    <source>
        <dbReference type="ARBA" id="ARBA00022777"/>
    </source>
</evidence>
<evidence type="ECO:0000256" key="8">
    <source>
        <dbReference type="RuleBase" id="RU000304"/>
    </source>
</evidence>
<dbReference type="InterPro" id="IPR050205">
    <property type="entry name" value="CDPK_Ser/Thr_kinases"/>
</dbReference>
<reference evidence="10 11" key="1">
    <citation type="journal article" date="2023" name="Plants (Basel)">
        <title>Bridging the Gap: Combining Genomics and Transcriptomics Approaches to Understand Stylosanthes scabra, an Orphan Legume from the Brazilian Caatinga.</title>
        <authorList>
            <person name="Ferreira-Neto J.R.C."/>
            <person name="da Silva M.D."/>
            <person name="Binneck E."/>
            <person name="de Melo N.F."/>
            <person name="da Silva R.H."/>
            <person name="de Melo A.L.T.M."/>
            <person name="Pandolfi V."/>
            <person name="Bustamante F.O."/>
            <person name="Brasileiro-Vidal A.C."/>
            <person name="Benko-Iseppon A.M."/>
        </authorList>
    </citation>
    <scope>NUCLEOTIDE SEQUENCE [LARGE SCALE GENOMIC DNA]</scope>
    <source>
        <tissue evidence="10">Leaves</tissue>
    </source>
</reference>
<protein>
    <recommendedName>
        <fullName evidence="9">Protein kinase domain-containing protein</fullName>
    </recommendedName>
</protein>